<dbReference type="Proteomes" id="UP001520140">
    <property type="component" value="Unassembled WGS sequence"/>
</dbReference>
<reference evidence="1 2" key="1">
    <citation type="submission" date="2020-06" db="EMBL/GenBank/DDBJ databases">
        <title>Taxonomy, biology and ecology of Rhodococcus bacteria occurring in California pistachio and other woody hosts as revealed by genome sequence analyses.</title>
        <authorList>
            <person name="Gai Y."/>
            <person name="Riely B."/>
        </authorList>
    </citation>
    <scope>NUCLEOTIDE SEQUENCE [LARGE SCALE GENOMIC DNA]</scope>
    <source>
        <strain evidence="1 2">BP-284</strain>
    </source>
</reference>
<evidence type="ECO:0008006" key="3">
    <source>
        <dbReference type="Google" id="ProtNLM"/>
    </source>
</evidence>
<evidence type="ECO:0000313" key="2">
    <source>
        <dbReference type="Proteomes" id="UP001520140"/>
    </source>
</evidence>
<evidence type="ECO:0000313" key="1">
    <source>
        <dbReference type="EMBL" id="MBY6321245.1"/>
    </source>
</evidence>
<name>A0ABS7NTA7_9NOCA</name>
<accession>A0ABS7NTA7</accession>
<protein>
    <recommendedName>
        <fullName evidence="3">IrrE N-terminal-like domain-containing protein</fullName>
    </recommendedName>
</protein>
<comment type="caution">
    <text evidence="1">The sequence shown here is derived from an EMBL/GenBank/DDBJ whole genome shotgun (WGS) entry which is preliminary data.</text>
</comment>
<dbReference type="EMBL" id="JABUKG010000009">
    <property type="protein sequence ID" value="MBY6321245.1"/>
    <property type="molecule type" value="Genomic_DNA"/>
</dbReference>
<sequence>MWLEFEDRDEIVYQRGAPDYQVDQTVLHEVGHMLLGHHGSVGPEPALAALFPDIDLTTLTSVMNRSSFDDDQEGDAEMFADLVMSARVSRYRRSSAMDDFMGIS</sequence>
<organism evidence="1 2">
    <name type="scientific">Rhodococcoides kroppenstedtii</name>
    <dbReference type="NCBI Taxonomy" id="293050"/>
    <lineage>
        <taxon>Bacteria</taxon>
        <taxon>Bacillati</taxon>
        <taxon>Actinomycetota</taxon>
        <taxon>Actinomycetes</taxon>
        <taxon>Mycobacteriales</taxon>
        <taxon>Nocardiaceae</taxon>
        <taxon>Rhodococcoides</taxon>
    </lineage>
</organism>
<keyword evidence="2" id="KW-1185">Reference proteome</keyword>
<gene>
    <name evidence="1" type="ORF">HQ605_10450</name>
</gene>
<proteinExistence type="predicted"/>